<reference evidence="8 9" key="1">
    <citation type="journal article" date="2001" name="J. Bacteriol.">
        <title>Genome sequence and comparative analysis of the solvent-producing bacterium Clostridium acetobutylicum.</title>
        <authorList>
            <person name="Nolling J."/>
            <person name="Breton G."/>
            <person name="Omelchenko M.V."/>
            <person name="Makarova K.S."/>
            <person name="Zeng Q."/>
            <person name="Gibson R."/>
            <person name="Lee H.M."/>
            <person name="Dubois J."/>
            <person name="Qiu D."/>
            <person name="Hitti J."/>
            <person name="Wolf Y.I."/>
            <person name="Tatusov R.L."/>
            <person name="Sabathe F."/>
            <person name="Doucette-Stamm L."/>
            <person name="Soucaille P."/>
            <person name="Daly M.J."/>
            <person name="Bennett G.N."/>
            <person name="Koonin E.V."/>
            <person name="Smith D.R."/>
        </authorList>
    </citation>
    <scope>NUCLEOTIDE SEQUENCE [LARGE SCALE GENOMIC DNA]</scope>
    <source>
        <strain evidence="9">ATCC 824 / DSM 792 / JCM 1419 / LMG 5710 / VKM B-1787</strain>
    </source>
</reference>
<evidence type="ECO:0000256" key="3">
    <source>
        <dbReference type="ARBA" id="ARBA00022692"/>
    </source>
</evidence>
<dbReference type="HOGENOM" id="CLU_038944_8_2_9"/>
<keyword evidence="3 6" id="KW-0812">Transmembrane</keyword>
<comment type="similarity">
    <text evidence="6">Belongs to the TVP38/TMEM64 family.</text>
</comment>
<keyword evidence="4 6" id="KW-1133">Transmembrane helix</keyword>
<dbReference type="EMBL" id="AE001437">
    <property type="protein sequence ID" value="AAK78654.1"/>
    <property type="molecule type" value="Genomic_DNA"/>
</dbReference>
<dbReference type="GO" id="GO:0005886">
    <property type="term" value="C:plasma membrane"/>
    <property type="evidence" value="ECO:0007669"/>
    <property type="project" value="UniProtKB-SubCell"/>
</dbReference>
<dbReference type="PATRIC" id="fig|272562.8.peg.880"/>
<dbReference type="eggNOG" id="COG0398">
    <property type="taxonomic scope" value="Bacteria"/>
</dbReference>
<evidence type="ECO:0000256" key="2">
    <source>
        <dbReference type="ARBA" id="ARBA00022475"/>
    </source>
</evidence>
<keyword evidence="2 6" id="KW-1003">Cell membrane</keyword>
<dbReference type="PANTHER" id="PTHR12677:SF49">
    <property type="entry name" value="TVP38_TMEM64 FAMILY MEMBRANE PROTEIN"/>
    <property type="match status" value="1"/>
</dbReference>
<keyword evidence="5 6" id="KW-0472">Membrane</keyword>
<accession>Q97L85</accession>
<feature type="transmembrane region" description="Helical" evidence="6">
    <location>
        <begin position="9"/>
        <end position="28"/>
    </location>
</feature>
<dbReference type="STRING" id="272562.CA_C0677"/>
<gene>
    <name evidence="8" type="ordered locus">CA_C0677</name>
</gene>
<keyword evidence="9" id="KW-1185">Reference proteome</keyword>
<proteinExistence type="inferred from homology"/>
<feature type="transmembrane region" description="Helical" evidence="6">
    <location>
        <begin position="64"/>
        <end position="88"/>
    </location>
</feature>
<name>Q97L85_CLOAB</name>
<dbReference type="Pfam" id="PF09335">
    <property type="entry name" value="VTT_dom"/>
    <property type="match status" value="1"/>
</dbReference>
<dbReference type="GeneID" id="44997188"/>
<dbReference type="RefSeq" id="WP_010963996.1">
    <property type="nucleotide sequence ID" value="NC_003030.1"/>
</dbReference>
<sequence length="229" mass="25643">MKDKTKKRLIYAIIALIVIIAIFVVVIVKRQYFRHSGSIGMKILHLRPHEVKRYILSYGPYSSLVFVIIYSLKPILLVIPVSALSVIAGGIFGPLKAFCLSMLGCFLSGSLAFFLARKLGRPFVDKILKGKVMNLDNSLDKHGFIIMLLMRLSFVFPYDPLSYAAGLTKIKYTDFILGSLVGVIPEMIAYSVIGKNFEKPFSLKFVLPILVVILAAPTAFFVHKKLKKK</sequence>
<evidence type="ECO:0000256" key="4">
    <source>
        <dbReference type="ARBA" id="ARBA00022989"/>
    </source>
</evidence>
<evidence type="ECO:0000313" key="8">
    <source>
        <dbReference type="EMBL" id="AAK78654.1"/>
    </source>
</evidence>
<comment type="subcellular location">
    <subcellularLocation>
        <location evidence="1 6">Cell membrane</location>
        <topology evidence="1 6">Multi-pass membrane protein</topology>
    </subcellularLocation>
</comment>
<dbReference type="PANTHER" id="PTHR12677">
    <property type="entry name" value="GOLGI APPARATUS MEMBRANE PROTEIN TVP38-RELATED"/>
    <property type="match status" value="1"/>
</dbReference>
<feature type="transmembrane region" description="Helical" evidence="6">
    <location>
        <begin position="143"/>
        <end position="163"/>
    </location>
</feature>
<evidence type="ECO:0000256" key="5">
    <source>
        <dbReference type="ARBA" id="ARBA00023136"/>
    </source>
</evidence>
<evidence type="ECO:0000256" key="6">
    <source>
        <dbReference type="RuleBase" id="RU366058"/>
    </source>
</evidence>
<dbReference type="KEGG" id="cac:CA_C0677"/>
<feature type="transmembrane region" description="Helical" evidence="6">
    <location>
        <begin position="175"/>
        <end position="193"/>
    </location>
</feature>
<organism evidence="8 9">
    <name type="scientific">Clostridium acetobutylicum (strain ATCC 824 / DSM 792 / JCM 1419 / IAM 19013 / LMG 5710 / NBRC 13948 / NRRL B-527 / VKM B-1787 / 2291 / W)</name>
    <dbReference type="NCBI Taxonomy" id="272562"/>
    <lineage>
        <taxon>Bacteria</taxon>
        <taxon>Bacillati</taxon>
        <taxon>Bacillota</taxon>
        <taxon>Clostridia</taxon>
        <taxon>Eubacteriales</taxon>
        <taxon>Clostridiaceae</taxon>
        <taxon>Clostridium</taxon>
    </lineage>
</organism>
<dbReference type="PIR" id="C96983">
    <property type="entry name" value="C96983"/>
</dbReference>
<dbReference type="DNASU" id="1116860"/>
<evidence type="ECO:0000259" key="7">
    <source>
        <dbReference type="Pfam" id="PF09335"/>
    </source>
</evidence>
<evidence type="ECO:0000256" key="1">
    <source>
        <dbReference type="ARBA" id="ARBA00004651"/>
    </source>
</evidence>
<dbReference type="AlphaFoldDB" id="Q97L85"/>
<feature type="domain" description="VTT" evidence="7">
    <location>
        <begin position="79"/>
        <end position="195"/>
    </location>
</feature>
<dbReference type="OrthoDB" id="9812980at2"/>
<dbReference type="InterPro" id="IPR032816">
    <property type="entry name" value="VTT_dom"/>
</dbReference>
<feature type="transmembrane region" description="Helical" evidence="6">
    <location>
        <begin position="205"/>
        <end position="223"/>
    </location>
</feature>
<dbReference type="InterPro" id="IPR015414">
    <property type="entry name" value="TMEM64"/>
</dbReference>
<dbReference type="Proteomes" id="UP000000814">
    <property type="component" value="Chromosome"/>
</dbReference>
<protein>
    <recommendedName>
        <fullName evidence="6">TVP38/TMEM64 family membrane protein</fullName>
    </recommendedName>
</protein>
<evidence type="ECO:0000313" key="9">
    <source>
        <dbReference type="Proteomes" id="UP000000814"/>
    </source>
</evidence>
<feature type="transmembrane region" description="Helical" evidence="6">
    <location>
        <begin position="95"/>
        <end position="116"/>
    </location>
</feature>